<keyword evidence="4" id="KW-1185">Reference proteome</keyword>
<dbReference type="GO" id="GO:0005886">
    <property type="term" value="C:plasma membrane"/>
    <property type="evidence" value="ECO:0007669"/>
    <property type="project" value="TreeGrafter"/>
</dbReference>
<dbReference type="OrthoDB" id="3671213at2"/>
<accession>A0A367EX72</accession>
<evidence type="ECO:0000313" key="4">
    <source>
        <dbReference type="Proteomes" id="UP000253094"/>
    </source>
</evidence>
<feature type="domain" description="Mycothiol-dependent maleylpyruvate isomerase metal-binding" evidence="2">
    <location>
        <begin position="17"/>
        <end position="139"/>
    </location>
</feature>
<dbReference type="GO" id="GO:0016853">
    <property type="term" value="F:isomerase activity"/>
    <property type="evidence" value="ECO:0007669"/>
    <property type="project" value="UniProtKB-KW"/>
</dbReference>
<keyword evidence="3" id="KW-0670">Pyruvate</keyword>
<dbReference type="InterPro" id="IPR017517">
    <property type="entry name" value="Maleyloyr_isom"/>
</dbReference>
<keyword evidence="3" id="KW-0413">Isomerase</keyword>
<feature type="domain" description="MDMPI C-terminal" evidence="1">
    <location>
        <begin position="152"/>
        <end position="252"/>
    </location>
</feature>
<dbReference type="RefSeq" id="WP_114033107.1">
    <property type="nucleotide sequence ID" value="NZ_QOIL01000027.1"/>
</dbReference>
<gene>
    <name evidence="3" type="ORF">DQ384_34640</name>
</gene>
<comment type="caution">
    <text evidence="3">The sequence shown here is derived from an EMBL/GenBank/DDBJ whole genome shotgun (WGS) entry which is preliminary data.</text>
</comment>
<organism evidence="3 4">
    <name type="scientific">Sphaerisporangium album</name>
    <dbReference type="NCBI Taxonomy" id="509200"/>
    <lineage>
        <taxon>Bacteria</taxon>
        <taxon>Bacillati</taxon>
        <taxon>Actinomycetota</taxon>
        <taxon>Actinomycetes</taxon>
        <taxon>Streptosporangiales</taxon>
        <taxon>Streptosporangiaceae</taxon>
        <taxon>Sphaerisporangium</taxon>
    </lineage>
</organism>
<dbReference type="GO" id="GO:0046872">
    <property type="term" value="F:metal ion binding"/>
    <property type="evidence" value="ECO:0007669"/>
    <property type="project" value="InterPro"/>
</dbReference>
<evidence type="ECO:0000259" key="2">
    <source>
        <dbReference type="Pfam" id="PF11716"/>
    </source>
</evidence>
<dbReference type="PANTHER" id="PTHR40758">
    <property type="entry name" value="CONSERVED PROTEIN"/>
    <property type="match status" value="1"/>
</dbReference>
<evidence type="ECO:0000313" key="3">
    <source>
        <dbReference type="EMBL" id="RCG22746.1"/>
    </source>
</evidence>
<dbReference type="EMBL" id="QOIL01000027">
    <property type="protein sequence ID" value="RCG22746.1"/>
    <property type="molecule type" value="Genomic_DNA"/>
</dbReference>
<reference evidence="3 4" key="1">
    <citation type="submission" date="2018-06" db="EMBL/GenBank/DDBJ databases">
        <title>Sphaerisporangium craniellae sp. nov., isolated from a marine sponge in the South China Sea.</title>
        <authorList>
            <person name="Li L."/>
        </authorList>
    </citation>
    <scope>NUCLEOTIDE SEQUENCE [LARGE SCALE GENOMIC DNA]</scope>
    <source>
        <strain evidence="3 4">CCTCC AA 208026</strain>
    </source>
</reference>
<dbReference type="NCBIfam" id="TIGR03083">
    <property type="entry name" value="maleylpyruvate isomerase family mycothiol-dependent enzyme"/>
    <property type="match status" value="1"/>
</dbReference>
<dbReference type="InterPro" id="IPR034660">
    <property type="entry name" value="DinB/YfiT-like"/>
</dbReference>
<dbReference type="Proteomes" id="UP000253094">
    <property type="component" value="Unassembled WGS sequence"/>
</dbReference>
<sequence>MNTDSQGRETYERYRAAVEAETDRLAEAARKAGPDAPVPTCPGWTIAKLVKHVGLIQRWAEHIVRERVQQRISPREVPVTLPGDVDGYPDWLADGARTLAATLRAAEPGDAVWTWAPGGNARFWARRMLHEVAVHRADAEIALGGEPRFDADVAADGVDELLANLAGSPGVAERLAALDDAGRTLHFHATDAEDGEWMVTLGPEGFTWTHGHGRGDVAVRGAAGDLLLLAYGRLAPAGDRFEVFGDRDLLARWLEATPI</sequence>
<dbReference type="InterPro" id="IPR024344">
    <property type="entry name" value="MDMPI_metal-binding"/>
</dbReference>
<dbReference type="AlphaFoldDB" id="A0A367EX72"/>
<dbReference type="PANTHER" id="PTHR40758:SF1">
    <property type="entry name" value="CONSERVED PROTEIN"/>
    <property type="match status" value="1"/>
</dbReference>
<dbReference type="SUPFAM" id="SSF109854">
    <property type="entry name" value="DinB/YfiT-like putative metalloenzymes"/>
    <property type="match status" value="1"/>
</dbReference>
<name>A0A367EX72_9ACTN</name>
<dbReference type="InterPro" id="IPR010872">
    <property type="entry name" value="MDMPI_C-term_domain"/>
</dbReference>
<evidence type="ECO:0000259" key="1">
    <source>
        <dbReference type="Pfam" id="PF07398"/>
    </source>
</evidence>
<dbReference type="Pfam" id="PF07398">
    <property type="entry name" value="MDMPI_C"/>
    <property type="match status" value="1"/>
</dbReference>
<dbReference type="Pfam" id="PF11716">
    <property type="entry name" value="MDMPI_N"/>
    <property type="match status" value="1"/>
</dbReference>
<protein>
    <submittedName>
        <fullName evidence="3">Maleylpyruvate isomerase family mycothiol-dependent enzyme</fullName>
    </submittedName>
</protein>
<proteinExistence type="predicted"/>